<accession>A0ABX0ZF67</accession>
<proteinExistence type="predicted"/>
<evidence type="ECO:0000313" key="2">
    <source>
        <dbReference type="Proteomes" id="UP000783871"/>
    </source>
</evidence>
<dbReference type="InterPro" id="IPR029069">
    <property type="entry name" value="HotDog_dom_sf"/>
</dbReference>
<keyword evidence="2" id="KW-1185">Reference proteome</keyword>
<organism evidence="1 2">
    <name type="scientific">Micromonospora thermarum</name>
    <dbReference type="NCBI Taxonomy" id="2720024"/>
    <lineage>
        <taxon>Bacteria</taxon>
        <taxon>Bacillati</taxon>
        <taxon>Actinomycetota</taxon>
        <taxon>Actinomycetes</taxon>
        <taxon>Micromonosporales</taxon>
        <taxon>Micromonosporaceae</taxon>
        <taxon>Micromonospora</taxon>
    </lineage>
</organism>
<protein>
    <submittedName>
        <fullName evidence="1">Acyl-CoA thioesterase</fullName>
    </submittedName>
</protein>
<sequence>MSHALADPPAVDFGHVEHVTVHFDDLDALGILHNARYAVLLERALTPYWADRGVAFQGASSAPDVFHAVREFAITFRAPITGTGPVAVHFWLDRFGTSSAEYAFQFRSVDGTTVYAEGRRAIVRLDPATMRPAPWTDAARAVAATLLRPER</sequence>
<dbReference type="SUPFAM" id="SSF54637">
    <property type="entry name" value="Thioesterase/thiol ester dehydrase-isomerase"/>
    <property type="match status" value="1"/>
</dbReference>
<name>A0ABX0ZF67_9ACTN</name>
<dbReference type="CDD" id="cd00586">
    <property type="entry name" value="4HBT"/>
    <property type="match status" value="1"/>
</dbReference>
<dbReference type="RefSeq" id="WP_168003297.1">
    <property type="nucleotide sequence ID" value="NZ_JAATEO010000031.1"/>
</dbReference>
<dbReference type="EMBL" id="JAATEO010000031">
    <property type="protein sequence ID" value="NJP34951.1"/>
    <property type="molecule type" value="Genomic_DNA"/>
</dbReference>
<evidence type="ECO:0000313" key="1">
    <source>
        <dbReference type="EMBL" id="NJP34951.1"/>
    </source>
</evidence>
<dbReference type="Proteomes" id="UP000783871">
    <property type="component" value="Unassembled WGS sequence"/>
</dbReference>
<dbReference type="Gene3D" id="3.10.129.10">
    <property type="entry name" value="Hotdog Thioesterase"/>
    <property type="match status" value="1"/>
</dbReference>
<gene>
    <name evidence="1" type="ORF">HCJ94_23970</name>
</gene>
<comment type="caution">
    <text evidence="1">The sequence shown here is derived from an EMBL/GenBank/DDBJ whole genome shotgun (WGS) entry which is preliminary data.</text>
</comment>
<dbReference type="Pfam" id="PF13279">
    <property type="entry name" value="4HBT_2"/>
    <property type="match status" value="1"/>
</dbReference>
<reference evidence="1 2" key="1">
    <citation type="submission" date="2020-03" db="EMBL/GenBank/DDBJ databases">
        <title>WGS of actinomycetes isolated from Thailand.</title>
        <authorList>
            <person name="Thawai C."/>
        </authorList>
    </citation>
    <scope>NUCLEOTIDE SEQUENCE [LARGE SCALE GENOMIC DNA]</scope>
    <source>
        <strain evidence="1 2">HSS6-12</strain>
    </source>
</reference>